<feature type="region of interest" description="Disordered" evidence="1">
    <location>
        <begin position="41"/>
        <end position="61"/>
    </location>
</feature>
<accession>A0A418QQT8</accession>
<proteinExistence type="predicted"/>
<reference evidence="2 3" key="1">
    <citation type="submission" date="2019-01" db="EMBL/GenBank/DDBJ databases">
        <title>Hymenobacter humicola sp. nov., isolated from soils in Antarctica.</title>
        <authorList>
            <person name="Sedlacek I."/>
            <person name="Holochova P."/>
            <person name="Kralova S."/>
            <person name="Pantucek R."/>
            <person name="Stankova E."/>
            <person name="Vrbovska V."/>
            <person name="Kristofova L."/>
            <person name="Svec P."/>
            <person name="Busse H.-J."/>
        </authorList>
    </citation>
    <scope>NUCLEOTIDE SEQUENCE [LARGE SCALE GENOMIC DNA]</scope>
    <source>
        <strain evidence="2 3">CCM 8852</strain>
    </source>
</reference>
<keyword evidence="3" id="KW-1185">Reference proteome</keyword>
<evidence type="ECO:0000313" key="2">
    <source>
        <dbReference type="EMBL" id="RIY07619.1"/>
    </source>
</evidence>
<gene>
    <name evidence="2" type="ORF">D0T11_16195</name>
</gene>
<dbReference type="Proteomes" id="UP000284250">
    <property type="component" value="Unassembled WGS sequence"/>
</dbReference>
<dbReference type="AlphaFoldDB" id="A0A418QQT8"/>
<comment type="caution">
    <text evidence="2">The sequence shown here is derived from an EMBL/GenBank/DDBJ whole genome shotgun (WGS) entry which is preliminary data.</text>
</comment>
<organism evidence="2 3">
    <name type="scientific">Hymenobacter rubripertinctus</name>
    <dbReference type="NCBI Taxonomy" id="2029981"/>
    <lineage>
        <taxon>Bacteria</taxon>
        <taxon>Pseudomonadati</taxon>
        <taxon>Bacteroidota</taxon>
        <taxon>Cytophagia</taxon>
        <taxon>Cytophagales</taxon>
        <taxon>Hymenobacteraceae</taxon>
        <taxon>Hymenobacter</taxon>
    </lineage>
</organism>
<feature type="compositionally biased region" description="Pro residues" evidence="1">
    <location>
        <begin position="49"/>
        <end position="61"/>
    </location>
</feature>
<evidence type="ECO:0000256" key="1">
    <source>
        <dbReference type="SAM" id="MobiDB-lite"/>
    </source>
</evidence>
<protein>
    <submittedName>
        <fullName evidence="2">Uncharacterized protein</fullName>
    </submittedName>
</protein>
<name>A0A418QQT8_9BACT</name>
<sequence>MALYLGVSPAFVHSVEIGRRKLTATSLLPLLPLLRHLPPADTADAAPSSPTPVTPISAAPPPGLPAPEAAELDFRRRVCRQQAAKVARELAALEARARVAAHWAEALPALREAAAAVPPDPDNPDHAAWLLGWLTRQARPLPAAAATRWHLLRARAAALAAEQAALSGAQ</sequence>
<evidence type="ECO:0000313" key="3">
    <source>
        <dbReference type="Proteomes" id="UP000284250"/>
    </source>
</evidence>
<dbReference type="EMBL" id="QYCN01000028">
    <property type="protein sequence ID" value="RIY07619.1"/>
    <property type="molecule type" value="Genomic_DNA"/>
</dbReference>